<accession>A0ABR1CZZ7</accession>
<evidence type="ECO:0000256" key="1">
    <source>
        <dbReference type="ARBA" id="ARBA00004141"/>
    </source>
</evidence>
<keyword evidence="3 8" id="KW-0812">Transmembrane</keyword>
<sequence>MVFPQLSLRSVDPLGLGNSAPLCSYHQICKSCCLHCGEQEDRRKYKKGVSRCIQNLKNPSKTREHNIYKGSIEQLLLEGITIPMGFQECNAMVRHFYLSLLACVFFIVTIEPLSNASKKLTARAMKQCDSLRSFQYACEPPAINVDTQQPVNCNEDNSVTVTCKVAGGISCRGLLNGTRFFQLQVPNSCSYNAHIHHSTTLLLSIFFGFLGIDRMYLGYYAVGIMKMLSLGGLFVLWLIDVVLIALQLLQPADGSRYIMNYYGPHVSPLRFDASTNYSVYTCIDCL</sequence>
<feature type="transmembrane region" description="Helical" evidence="8">
    <location>
        <begin position="96"/>
        <end position="116"/>
    </location>
</feature>
<evidence type="ECO:0000313" key="10">
    <source>
        <dbReference type="EMBL" id="KAK6743879.1"/>
    </source>
</evidence>
<evidence type="ECO:0000256" key="3">
    <source>
        <dbReference type="ARBA" id="ARBA00022692"/>
    </source>
</evidence>
<reference evidence="10 11" key="1">
    <citation type="submission" date="2023-08" db="EMBL/GenBank/DDBJ databases">
        <title>A Necator americanus chromosomal reference genome.</title>
        <authorList>
            <person name="Ilik V."/>
            <person name="Petrzelkova K.J."/>
            <person name="Pardy F."/>
            <person name="Fuh T."/>
            <person name="Niatou-Singa F.S."/>
            <person name="Gouil Q."/>
            <person name="Baker L."/>
            <person name="Ritchie M.E."/>
            <person name="Jex A.R."/>
            <person name="Gazzola D."/>
            <person name="Li H."/>
            <person name="Toshio Fujiwara R."/>
            <person name="Zhan B."/>
            <person name="Aroian R.V."/>
            <person name="Pafco B."/>
            <person name="Schwarz E.M."/>
        </authorList>
    </citation>
    <scope>NUCLEOTIDE SEQUENCE [LARGE SCALE GENOMIC DNA]</scope>
    <source>
        <strain evidence="10 11">Aroian</strain>
        <tissue evidence="10">Whole animal</tissue>
    </source>
</reference>
<evidence type="ECO:0000256" key="8">
    <source>
        <dbReference type="SAM" id="Phobius"/>
    </source>
</evidence>
<feature type="transmembrane region" description="Helical" evidence="8">
    <location>
        <begin position="228"/>
        <end position="249"/>
    </location>
</feature>
<protein>
    <recommendedName>
        <fullName evidence="9">TM2 domain-containing protein</fullName>
    </recommendedName>
</protein>
<dbReference type="InterPro" id="IPR050932">
    <property type="entry name" value="TM2D1-3-like"/>
</dbReference>
<gene>
    <name evidence="10" type="primary">Necator_chrIII.g11664</name>
    <name evidence="10" type="ORF">RB195_010899</name>
</gene>
<evidence type="ECO:0000313" key="11">
    <source>
        <dbReference type="Proteomes" id="UP001303046"/>
    </source>
</evidence>
<name>A0ABR1CZZ7_NECAM</name>
<evidence type="ECO:0000256" key="4">
    <source>
        <dbReference type="ARBA" id="ARBA00022729"/>
    </source>
</evidence>
<dbReference type="InterPro" id="IPR007829">
    <property type="entry name" value="TM2"/>
</dbReference>
<evidence type="ECO:0000256" key="7">
    <source>
        <dbReference type="ARBA" id="ARBA00023180"/>
    </source>
</evidence>
<dbReference type="Proteomes" id="UP001303046">
    <property type="component" value="Unassembled WGS sequence"/>
</dbReference>
<comment type="similarity">
    <text evidence="2">Belongs to the TM2 family.</text>
</comment>
<evidence type="ECO:0000259" key="9">
    <source>
        <dbReference type="Pfam" id="PF05154"/>
    </source>
</evidence>
<dbReference type="EMBL" id="JAVFWL010000003">
    <property type="protein sequence ID" value="KAK6743879.1"/>
    <property type="molecule type" value="Genomic_DNA"/>
</dbReference>
<organism evidence="10 11">
    <name type="scientific">Necator americanus</name>
    <name type="common">Human hookworm</name>
    <dbReference type="NCBI Taxonomy" id="51031"/>
    <lineage>
        <taxon>Eukaryota</taxon>
        <taxon>Metazoa</taxon>
        <taxon>Ecdysozoa</taxon>
        <taxon>Nematoda</taxon>
        <taxon>Chromadorea</taxon>
        <taxon>Rhabditida</taxon>
        <taxon>Rhabditina</taxon>
        <taxon>Rhabditomorpha</taxon>
        <taxon>Strongyloidea</taxon>
        <taxon>Ancylostomatidae</taxon>
        <taxon>Bunostominae</taxon>
        <taxon>Necator</taxon>
    </lineage>
</organism>
<keyword evidence="4" id="KW-0732">Signal</keyword>
<comment type="caution">
    <text evidence="10">The sequence shown here is derived from an EMBL/GenBank/DDBJ whole genome shotgun (WGS) entry which is preliminary data.</text>
</comment>
<feature type="domain" description="TM2" evidence="9">
    <location>
        <begin position="199"/>
        <end position="242"/>
    </location>
</feature>
<dbReference type="Pfam" id="PF05154">
    <property type="entry name" value="TM2"/>
    <property type="match status" value="1"/>
</dbReference>
<evidence type="ECO:0000256" key="5">
    <source>
        <dbReference type="ARBA" id="ARBA00022989"/>
    </source>
</evidence>
<feature type="transmembrane region" description="Helical" evidence="8">
    <location>
        <begin position="201"/>
        <end position="222"/>
    </location>
</feature>
<keyword evidence="5 8" id="KW-1133">Transmembrane helix</keyword>
<proteinExistence type="inferred from homology"/>
<keyword evidence="6 8" id="KW-0472">Membrane</keyword>
<evidence type="ECO:0000256" key="6">
    <source>
        <dbReference type="ARBA" id="ARBA00023136"/>
    </source>
</evidence>
<keyword evidence="7" id="KW-0325">Glycoprotein</keyword>
<dbReference type="PANTHER" id="PTHR21016">
    <property type="entry name" value="BETA-AMYLOID BINDING PROTEIN-RELATED"/>
    <property type="match status" value="1"/>
</dbReference>
<evidence type="ECO:0000256" key="2">
    <source>
        <dbReference type="ARBA" id="ARBA00008284"/>
    </source>
</evidence>
<dbReference type="PANTHER" id="PTHR21016:SF1">
    <property type="entry name" value="TM2 DOMAIN-CONTAINING PROTEIN 1"/>
    <property type="match status" value="1"/>
</dbReference>
<keyword evidence="11" id="KW-1185">Reference proteome</keyword>
<comment type="subcellular location">
    <subcellularLocation>
        <location evidence="1">Membrane</location>
        <topology evidence="1">Multi-pass membrane protein</topology>
    </subcellularLocation>
</comment>